<organism evidence="1 2">
    <name type="scientific">Solanum verrucosum</name>
    <dbReference type="NCBI Taxonomy" id="315347"/>
    <lineage>
        <taxon>Eukaryota</taxon>
        <taxon>Viridiplantae</taxon>
        <taxon>Streptophyta</taxon>
        <taxon>Embryophyta</taxon>
        <taxon>Tracheophyta</taxon>
        <taxon>Spermatophyta</taxon>
        <taxon>Magnoliopsida</taxon>
        <taxon>eudicotyledons</taxon>
        <taxon>Gunneridae</taxon>
        <taxon>Pentapetalae</taxon>
        <taxon>asterids</taxon>
        <taxon>lamiids</taxon>
        <taxon>Solanales</taxon>
        <taxon>Solanaceae</taxon>
        <taxon>Solanoideae</taxon>
        <taxon>Solaneae</taxon>
        <taxon>Solanum</taxon>
    </lineage>
</organism>
<evidence type="ECO:0000313" key="2">
    <source>
        <dbReference type="Proteomes" id="UP001234989"/>
    </source>
</evidence>
<dbReference type="Proteomes" id="UP001234989">
    <property type="component" value="Chromosome 8"/>
</dbReference>
<sequence>MAPYKALYGRRCRSSIGWFEVGEARLIRPDLVHQTMEKVNVIQERLKTAQSRKISYTDVRRRDLDFEVDDWVYLNVSPMKGFMRFGKKGKLSP</sequence>
<protein>
    <submittedName>
        <fullName evidence="1">Uncharacterized protein</fullName>
    </submittedName>
</protein>
<evidence type="ECO:0000313" key="1">
    <source>
        <dbReference type="EMBL" id="WMV41145.1"/>
    </source>
</evidence>
<keyword evidence="2" id="KW-1185">Reference proteome</keyword>
<name>A0AAF0U8E5_SOLVR</name>
<accession>A0AAF0U8E5</accession>
<dbReference type="AlphaFoldDB" id="A0AAF0U8E5"/>
<reference evidence="1" key="1">
    <citation type="submission" date="2023-08" db="EMBL/GenBank/DDBJ databases">
        <title>A de novo genome assembly of Solanum verrucosum Schlechtendal, a Mexican diploid species geographically isolated from the other diploid A-genome species in potato relatives.</title>
        <authorList>
            <person name="Hosaka K."/>
        </authorList>
    </citation>
    <scope>NUCLEOTIDE SEQUENCE</scope>
    <source>
        <tissue evidence="1">Young leaves</tissue>
    </source>
</reference>
<gene>
    <name evidence="1" type="ORF">MTR67_034530</name>
</gene>
<proteinExistence type="predicted"/>
<dbReference type="EMBL" id="CP133619">
    <property type="protein sequence ID" value="WMV41145.1"/>
    <property type="molecule type" value="Genomic_DNA"/>
</dbReference>